<keyword evidence="4" id="KW-1185">Reference proteome</keyword>
<keyword evidence="1" id="KW-0238">DNA-binding</keyword>
<gene>
    <name evidence="3" type="ORF">JKA74_12590</name>
</gene>
<sequence>MSIGDNIRKIRTIRGYSQQFLADSIGISQSKLNRIENGKSDLSVDHLMQICEVLESGFNEILQTSNNFKKSFPKSEIKKPELIYEEHIRPLKEEMRALRNQVSEISCLLKKQKT</sequence>
<feature type="domain" description="HTH cro/C1-type" evidence="2">
    <location>
        <begin position="7"/>
        <end position="61"/>
    </location>
</feature>
<accession>A0A934WZ56</accession>
<reference evidence="3" key="1">
    <citation type="submission" date="2021-01" db="EMBL/GenBank/DDBJ databases">
        <title>Marivirga aurantiaca sp. nov., isolated from intertidal surface sediments.</title>
        <authorList>
            <person name="Zhang M."/>
        </authorList>
    </citation>
    <scope>NUCLEOTIDE SEQUENCE</scope>
    <source>
        <strain evidence="3">S37H4</strain>
    </source>
</reference>
<dbReference type="Proteomes" id="UP000611723">
    <property type="component" value="Unassembled WGS sequence"/>
</dbReference>
<organism evidence="3 4">
    <name type="scientific">Marivirga aurantiaca</name>
    <dbReference type="NCBI Taxonomy" id="2802615"/>
    <lineage>
        <taxon>Bacteria</taxon>
        <taxon>Pseudomonadati</taxon>
        <taxon>Bacteroidota</taxon>
        <taxon>Cytophagia</taxon>
        <taxon>Cytophagales</taxon>
        <taxon>Marivirgaceae</taxon>
        <taxon>Marivirga</taxon>
    </lineage>
</organism>
<name>A0A934WZ56_9BACT</name>
<evidence type="ECO:0000313" key="3">
    <source>
        <dbReference type="EMBL" id="MBK6265874.1"/>
    </source>
</evidence>
<dbReference type="PROSITE" id="PS50943">
    <property type="entry name" value="HTH_CROC1"/>
    <property type="match status" value="1"/>
</dbReference>
<protein>
    <submittedName>
        <fullName evidence="3">Helix-turn-helix transcriptional regulator</fullName>
    </submittedName>
</protein>
<dbReference type="SUPFAM" id="SSF47413">
    <property type="entry name" value="lambda repressor-like DNA-binding domains"/>
    <property type="match status" value="1"/>
</dbReference>
<dbReference type="CDD" id="cd00093">
    <property type="entry name" value="HTH_XRE"/>
    <property type="match status" value="1"/>
</dbReference>
<dbReference type="RefSeq" id="WP_201431550.1">
    <property type="nucleotide sequence ID" value="NZ_JAEQBW010000005.1"/>
</dbReference>
<dbReference type="PANTHER" id="PTHR46558:SF4">
    <property type="entry name" value="DNA-BIDING PHAGE PROTEIN"/>
    <property type="match status" value="1"/>
</dbReference>
<evidence type="ECO:0000313" key="4">
    <source>
        <dbReference type="Proteomes" id="UP000611723"/>
    </source>
</evidence>
<evidence type="ECO:0000256" key="1">
    <source>
        <dbReference type="ARBA" id="ARBA00023125"/>
    </source>
</evidence>
<comment type="caution">
    <text evidence="3">The sequence shown here is derived from an EMBL/GenBank/DDBJ whole genome shotgun (WGS) entry which is preliminary data.</text>
</comment>
<dbReference type="GO" id="GO:0003677">
    <property type="term" value="F:DNA binding"/>
    <property type="evidence" value="ECO:0007669"/>
    <property type="project" value="UniProtKB-KW"/>
</dbReference>
<dbReference type="Pfam" id="PF01381">
    <property type="entry name" value="HTH_3"/>
    <property type="match status" value="1"/>
</dbReference>
<dbReference type="InterPro" id="IPR010982">
    <property type="entry name" value="Lambda_DNA-bd_dom_sf"/>
</dbReference>
<dbReference type="SMART" id="SM00530">
    <property type="entry name" value="HTH_XRE"/>
    <property type="match status" value="1"/>
</dbReference>
<dbReference type="EMBL" id="JAEQBW010000005">
    <property type="protein sequence ID" value="MBK6265874.1"/>
    <property type="molecule type" value="Genomic_DNA"/>
</dbReference>
<dbReference type="InterPro" id="IPR001387">
    <property type="entry name" value="Cro/C1-type_HTH"/>
</dbReference>
<dbReference type="Gene3D" id="1.10.260.40">
    <property type="entry name" value="lambda repressor-like DNA-binding domains"/>
    <property type="match status" value="1"/>
</dbReference>
<proteinExistence type="predicted"/>
<dbReference type="AlphaFoldDB" id="A0A934WZ56"/>
<dbReference type="PANTHER" id="PTHR46558">
    <property type="entry name" value="TRACRIPTIONAL REGULATORY PROTEIN-RELATED-RELATED"/>
    <property type="match status" value="1"/>
</dbReference>
<evidence type="ECO:0000259" key="2">
    <source>
        <dbReference type="PROSITE" id="PS50943"/>
    </source>
</evidence>